<reference evidence="1 2" key="1">
    <citation type="journal article" date="2013" name="BMC Genomics">
        <title>Genomes of "Spiribacter", a streamlined, successful halophilic bacterium.</title>
        <authorList>
            <person name="Lopez-Perez M."/>
            <person name="Ghai R."/>
            <person name="Leon M.J."/>
            <person name="Rodriguez-Olmos A."/>
            <person name="Copa-Patino J.L."/>
            <person name="Soliveri J."/>
            <person name="Sanchez-Porro C."/>
            <person name="Ventosa A."/>
            <person name="Rodriguez-Valera F."/>
        </authorList>
    </citation>
    <scope>NUCLEOTIDE SEQUENCE [LARGE SCALE GENOMIC DNA]</scope>
    <source>
        <strain evidence="1 2">UAH-SP71</strain>
    </source>
</reference>
<protein>
    <recommendedName>
        <fullName evidence="3">DUF2288 domain-containing protein</fullName>
    </recommendedName>
</protein>
<accession>U5T5F1</accession>
<dbReference type="AlphaFoldDB" id="U5T5F1"/>
<name>U5T5F1_9GAMM</name>
<dbReference type="EMBL" id="CP005990">
    <property type="protein sequence ID" value="AGY91397.1"/>
    <property type="molecule type" value="Genomic_DNA"/>
</dbReference>
<dbReference type="Pfam" id="PF10052">
    <property type="entry name" value="DUF2288"/>
    <property type="match status" value="1"/>
</dbReference>
<evidence type="ECO:0000313" key="1">
    <source>
        <dbReference type="EMBL" id="AGY91397.1"/>
    </source>
</evidence>
<dbReference type="HOGENOM" id="CLU_137225_2_0_6"/>
<proteinExistence type="predicted"/>
<organism evidence="1 2">
    <name type="scientific">Spiribacter curvatus</name>
    <dbReference type="NCBI Taxonomy" id="1335757"/>
    <lineage>
        <taxon>Bacteria</taxon>
        <taxon>Pseudomonadati</taxon>
        <taxon>Pseudomonadota</taxon>
        <taxon>Gammaproteobacteria</taxon>
        <taxon>Chromatiales</taxon>
        <taxon>Ectothiorhodospiraceae</taxon>
        <taxon>Spiribacter</taxon>
    </lineage>
</organism>
<dbReference type="eggNOG" id="COG5626">
    <property type="taxonomic scope" value="Bacteria"/>
</dbReference>
<sequence length="102" mass="11315">MTDAEIPLETQLNTETGRVRWSELERHFARGVVVRVDAGLDLVTVAAAFVRDDEEAVMAWMTDGQIARATAEDARGWHDRDPDLWAVVAAPWVLVQEPASAD</sequence>
<evidence type="ECO:0000313" key="2">
    <source>
        <dbReference type="Proteomes" id="UP000017640"/>
    </source>
</evidence>
<dbReference type="Proteomes" id="UP000017640">
    <property type="component" value="Chromosome"/>
</dbReference>
<evidence type="ECO:0008006" key="3">
    <source>
        <dbReference type="Google" id="ProtNLM"/>
    </source>
</evidence>
<gene>
    <name evidence="1" type="ORF">SPICUR_01905</name>
</gene>
<dbReference type="KEGG" id="spiu:SPICUR_01905"/>
<dbReference type="OrthoDB" id="195194at2"/>
<dbReference type="RefSeq" id="WP_023365485.1">
    <property type="nucleotide sequence ID" value="NC_022664.1"/>
</dbReference>
<keyword evidence="2" id="KW-1185">Reference proteome</keyword>
<dbReference type="PATRIC" id="fig|1335757.3.peg.375"/>
<dbReference type="InterPro" id="IPR018741">
    <property type="entry name" value="DUF2288"/>
</dbReference>